<dbReference type="FunFam" id="3.40.50.1000:FF:000029">
    <property type="entry name" value="3-deoxy-D-manno-octulosonate 8-phosphate phosphatase KdsC"/>
    <property type="match status" value="1"/>
</dbReference>
<name>Q1K306_DESA6</name>
<dbReference type="NCBIfam" id="TIGR01670">
    <property type="entry name" value="KdsC-phosphatas"/>
    <property type="match status" value="1"/>
</dbReference>
<dbReference type="PANTHER" id="PTHR21485:SF6">
    <property type="entry name" value="N-ACYLNEURAMINATE CYTIDYLYLTRANSFERASE-RELATED"/>
    <property type="match status" value="1"/>
</dbReference>
<dbReference type="SUPFAM" id="SSF56784">
    <property type="entry name" value="HAD-like"/>
    <property type="match status" value="1"/>
</dbReference>
<dbReference type="InterPro" id="IPR036412">
    <property type="entry name" value="HAD-like_sf"/>
</dbReference>
<feature type="binding site" evidence="12">
    <location>
        <position position="15"/>
    </location>
    <ligand>
        <name>Mg(2+)</name>
        <dbReference type="ChEBI" id="CHEBI:18420"/>
    </ligand>
</feature>
<evidence type="ECO:0000256" key="2">
    <source>
        <dbReference type="ARBA" id="ARBA00001946"/>
    </source>
</evidence>
<keyword evidence="7 12" id="KW-0479">Metal-binding</keyword>
<dbReference type="EC" id="3.1.3.45" evidence="5"/>
<evidence type="ECO:0000256" key="11">
    <source>
        <dbReference type="ARBA" id="ARBA00031051"/>
    </source>
</evidence>
<dbReference type="SFLD" id="SFLDG01136">
    <property type="entry name" value="C1.6:_Phosphoserine_Phosphatas"/>
    <property type="match status" value="1"/>
</dbReference>
<evidence type="ECO:0000256" key="9">
    <source>
        <dbReference type="ARBA" id="ARBA00022842"/>
    </source>
</evidence>
<feature type="binding site" evidence="12">
    <location>
        <position position="17"/>
    </location>
    <ligand>
        <name>substrate</name>
    </ligand>
</feature>
<evidence type="ECO:0000256" key="1">
    <source>
        <dbReference type="ARBA" id="ARBA00000898"/>
    </source>
</evidence>
<dbReference type="SFLD" id="SFLDG01138">
    <property type="entry name" value="C1.6.2:_Deoxy-d-mannose-octulo"/>
    <property type="match status" value="1"/>
</dbReference>
<dbReference type="CDD" id="cd01630">
    <property type="entry name" value="HAD_KDO-like"/>
    <property type="match status" value="1"/>
</dbReference>
<evidence type="ECO:0000256" key="12">
    <source>
        <dbReference type="PIRSR" id="PIRSR006118-2"/>
    </source>
</evidence>
<dbReference type="InterPro" id="IPR050793">
    <property type="entry name" value="CMP-NeuNAc_synthase"/>
</dbReference>
<keyword evidence="10" id="KW-0448">Lipopolysaccharide biosynthesis</keyword>
<reference evidence="13" key="2">
    <citation type="submission" date="2006-05" db="EMBL/GenBank/DDBJ databases">
        <title>Sequencing of the draft genome and assembly of Desulfuromonas acetoxidans DSM 684.</title>
        <authorList>
            <consortium name="US DOE Joint Genome Institute (JGI-PGF)"/>
            <person name="Copeland A."/>
            <person name="Lucas S."/>
            <person name="Lapidus A."/>
            <person name="Barry K."/>
            <person name="Detter J.C."/>
            <person name="Glavina del Rio T."/>
            <person name="Hammon N."/>
            <person name="Israni S."/>
            <person name="Dalin E."/>
            <person name="Tice H."/>
            <person name="Bruce D."/>
            <person name="Pitluck S."/>
            <person name="Richardson P."/>
        </authorList>
    </citation>
    <scope>NUCLEOTIDE SEQUENCE [LARGE SCALE GENOMIC DNA]</scope>
    <source>
        <strain evidence="13">DSM 684</strain>
    </source>
</reference>
<gene>
    <name evidence="13" type="ORF">Dace_1977</name>
</gene>
<organism evidence="13 14">
    <name type="scientific">Desulfuromonas acetoxidans (strain DSM 684 / 11070)</name>
    <dbReference type="NCBI Taxonomy" id="281689"/>
    <lineage>
        <taxon>Bacteria</taxon>
        <taxon>Pseudomonadati</taxon>
        <taxon>Thermodesulfobacteriota</taxon>
        <taxon>Desulfuromonadia</taxon>
        <taxon>Desulfuromonadales</taxon>
        <taxon>Desulfuromonadaceae</taxon>
        <taxon>Desulfuromonas</taxon>
    </lineage>
</organism>
<dbReference type="GO" id="GO:0009103">
    <property type="term" value="P:lipopolysaccharide biosynthetic process"/>
    <property type="evidence" value="ECO:0007669"/>
    <property type="project" value="UniProtKB-KW"/>
</dbReference>
<dbReference type="Pfam" id="PF00702">
    <property type="entry name" value="Hydrolase"/>
    <property type="match status" value="1"/>
</dbReference>
<dbReference type="PANTHER" id="PTHR21485">
    <property type="entry name" value="HAD SUPERFAMILY MEMBERS CMAS AND KDSC"/>
    <property type="match status" value="1"/>
</dbReference>
<dbReference type="GO" id="GO:0008781">
    <property type="term" value="F:N-acylneuraminate cytidylyltransferase activity"/>
    <property type="evidence" value="ECO:0007669"/>
    <property type="project" value="TreeGrafter"/>
</dbReference>
<dbReference type="AlphaFoldDB" id="Q1K306"/>
<dbReference type="GO" id="GO:0019143">
    <property type="term" value="F:3-deoxy-manno-octulosonate-8-phosphatase activity"/>
    <property type="evidence" value="ECO:0007669"/>
    <property type="project" value="UniProtKB-EC"/>
</dbReference>
<dbReference type="GO" id="GO:0046872">
    <property type="term" value="F:metal ion binding"/>
    <property type="evidence" value="ECO:0007669"/>
    <property type="project" value="UniProtKB-KW"/>
</dbReference>
<comment type="similarity">
    <text evidence="3">Belongs to the KdsC family.</text>
</comment>
<evidence type="ECO:0000256" key="3">
    <source>
        <dbReference type="ARBA" id="ARBA00005893"/>
    </source>
</evidence>
<evidence type="ECO:0000313" key="14">
    <source>
        <dbReference type="Proteomes" id="UP000005695"/>
    </source>
</evidence>
<comment type="cofactor">
    <cofactor evidence="2 12">
        <name>Mg(2+)</name>
        <dbReference type="ChEBI" id="CHEBI:18420"/>
    </cofactor>
</comment>
<protein>
    <recommendedName>
        <fullName evidence="6">3-deoxy-D-manno-octulosonate 8-phosphate phosphatase KdsC</fullName>
        <ecNumber evidence="5">3.1.3.45</ecNumber>
    </recommendedName>
    <alternativeName>
        <fullName evidence="11">KDO 8-P phosphatase</fullName>
    </alternativeName>
</protein>
<keyword evidence="14" id="KW-1185">Reference proteome</keyword>
<reference evidence="13" key="1">
    <citation type="submission" date="2006-05" db="EMBL/GenBank/DDBJ databases">
        <title>Annotation of the draft genome assembly of Desulfuromonas acetoxidans DSM 684.</title>
        <authorList>
            <consortium name="US DOE Joint Genome Institute (JGI-ORNL)"/>
            <person name="Larimer F."/>
            <person name="Land M."/>
            <person name="Hauser L."/>
        </authorList>
    </citation>
    <scope>NUCLEOTIDE SEQUENCE [LARGE SCALE GENOMIC DNA]</scope>
    <source>
        <strain evidence="13">DSM 684</strain>
    </source>
</reference>
<keyword evidence="8 13" id="KW-0378">Hydrolase</keyword>
<dbReference type="InterPro" id="IPR023214">
    <property type="entry name" value="HAD_sf"/>
</dbReference>
<evidence type="ECO:0000256" key="10">
    <source>
        <dbReference type="ARBA" id="ARBA00022985"/>
    </source>
</evidence>
<evidence type="ECO:0000256" key="8">
    <source>
        <dbReference type="ARBA" id="ARBA00022801"/>
    </source>
</evidence>
<accession>Q1K306</accession>
<comment type="caution">
    <text evidence="13">The sequence shown here is derived from an EMBL/GenBank/DDBJ whole genome shotgun (WGS) entry which is preliminary data.</text>
</comment>
<dbReference type="Proteomes" id="UP000005695">
    <property type="component" value="Unassembled WGS sequence"/>
</dbReference>
<dbReference type="OrthoDB" id="9805604at2"/>
<feature type="binding site" evidence="12">
    <location>
        <position position="108"/>
    </location>
    <ligand>
        <name>Mg(2+)</name>
        <dbReference type="ChEBI" id="CHEBI:18420"/>
    </ligand>
</feature>
<dbReference type="NCBIfam" id="TIGR01662">
    <property type="entry name" value="HAD-SF-IIIA"/>
    <property type="match status" value="1"/>
</dbReference>
<comment type="subunit">
    <text evidence="4">Homotetramer.</text>
</comment>
<dbReference type="PIRSF" id="PIRSF006118">
    <property type="entry name" value="KDO8-P_Ptase"/>
    <property type="match status" value="1"/>
</dbReference>
<keyword evidence="9 12" id="KW-0460">Magnesium</keyword>
<sequence>MKKRSIEKVRLLLLDVDGVLTDGRIIYDNNGIESKAFHVRDGHGLKLLQRAGIKVGIITGRSSEIVSHRAAELGIDIVYQGAKTKLEPYEQILADLKLSDQQVAYVGDDLVDLPILRRVGCSFTVADAVADIKPYVDYITTLPGGHGAVREVCDMLLRQSGLWDSVTDRYFD</sequence>
<evidence type="ECO:0000256" key="5">
    <source>
        <dbReference type="ARBA" id="ARBA00013066"/>
    </source>
</evidence>
<dbReference type="InterPro" id="IPR010023">
    <property type="entry name" value="KdsC_fam"/>
</dbReference>
<evidence type="ECO:0000256" key="6">
    <source>
        <dbReference type="ARBA" id="ARBA00020092"/>
    </source>
</evidence>
<proteinExistence type="inferred from homology"/>
<evidence type="ECO:0000256" key="7">
    <source>
        <dbReference type="ARBA" id="ARBA00022723"/>
    </source>
</evidence>
<comment type="catalytic activity">
    <reaction evidence="1">
        <text>3-deoxy-alpha-D-manno-2-octulosonate-8-phosphate + H2O = 3-deoxy-alpha-D-manno-oct-2-ulosonate + phosphate</text>
        <dbReference type="Rhea" id="RHEA:11500"/>
        <dbReference type="ChEBI" id="CHEBI:15377"/>
        <dbReference type="ChEBI" id="CHEBI:43474"/>
        <dbReference type="ChEBI" id="CHEBI:85985"/>
        <dbReference type="ChEBI" id="CHEBI:85986"/>
        <dbReference type="EC" id="3.1.3.45"/>
    </reaction>
</comment>
<evidence type="ECO:0000313" key="13">
    <source>
        <dbReference type="EMBL" id="EAT16725.1"/>
    </source>
</evidence>
<dbReference type="EMBL" id="AAEW02000003">
    <property type="protein sequence ID" value="EAT16725.1"/>
    <property type="molecule type" value="Genomic_DNA"/>
</dbReference>
<dbReference type="InterPro" id="IPR006549">
    <property type="entry name" value="HAD-SF_hydro_IIIA"/>
</dbReference>
<dbReference type="SFLD" id="SFLDS00003">
    <property type="entry name" value="Haloacid_Dehalogenase"/>
    <property type="match status" value="1"/>
</dbReference>
<evidence type="ECO:0000256" key="4">
    <source>
        <dbReference type="ARBA" id="ARBA00011881"/>
    </source>
</evidence>
<dbReference type="Gene3D" id="3.40.50.1000">
    <property type="entry name" value="HAD superfamily/HAD-like"/>
    <property type="match status" value="1"/>
</dbReference>
<dbReference type="RefSeq" id="WP_005998136.1">
    <property type="nucleotide sequence ID" value="NZ_AAEW02000003.1"/>
</dbReference>